<name>A0A1H4TGS0_9BACT</name>
<dbReference type="OrthoDB" id="9783294at2"/>
<dbReference type="Proteomes" id="UP000182409">
    <property type="component" value="Unassembled WGS sequence"/>
</dbReference>
<dbReference type="AlphaFoldDB" id="A0A1H4TGS0"/>
<dbReference type="EMBL" id="FNSD01000001">
    <property type="protein sequence ID" value="SEC55294.1"/>
    <property type="molecule type" value="Genomic_DNA"/>
</dbReference>
<evidence type="ECO:0000256" key="1">
    <source>
        <dbReference type="ARBA" id="ARBA00022723"/>
    </source>
</evidence>
<accession>A0A1H4TGS0</accession>
<dbReference type="Pfam" id="PF01546">
    <property type="entry name" value="Peptidase_M20"/>
    <property type="match status" value="1"/>
</dbReference>
<dbReference type="GO" id="GO:0046872">
    <property type="term" value="F:metal ion binding"/>
    <property type="evidence" value="ECO:0007669"/>
    <property type="project" value="UniProtKB-KW"/>
</dbReference>
<reference evidence="4 5" key="1">
    <citation type="submission" date="2016-10" db="EMBL/GenBank/DDBJ databases">
        <authorList>
            <person name="de Groot N.N."/>
        </authorList>
    </citation>
    <scope>NUCLEOTIDE SEQUENCE [LARGE SCALE GENOMIC DNA]</scope>
    <source>
        <strain evidence="4 5">AB35.6</strain>
    </source>
</reference>
<protein>
    <submittedName>
        <fullName evidence="4">Acetylornithine deacetylase/Succinyl-diaminopimelate desuccinylase</fullName>
    </submittedName>
</protein>
<sequence length="425" mass="45313">MIFRERPKEPLPLARIANLAQDRAVHRAFAWLHLHEQRIRAWQKELVAIPAPPFGEAARAAWFADRMLELGLHDVHIDDAGNALGLLRPDDGESNVALLSAHLDTVFAGDTDLEIRQDESLLIGPGISDNGAGLAGLLALAAAIRHADLKPVNNILFAANVGEEAEGNLRGMRHLFTGSPFAQRICGTLALEGAGTEIIVTRALGSRRFRVEITGPGGHAWTDSAVANPIVALSTAIAEVCSRTLPVRPRTTLNVGEIRGGTSVTAVAQSAEATFDLRSTDAGQLLLLEVHLYRAVEDAVLAANRASSGEKLQAQITLIGDRPAAELDPNSRLLETVRAVDRHLRLRTEERLGSTDANIPLSLGLEAVAIGAGGLAGGVHTTNEWHDTRGRDLALRRVLLILLDLCGNIESDETESDAASGAGQP</sequence>
<dbReference type="InterPro" id="IPR036264">
    <property type="entry name" value="Bact_exopeptidase_dim_dom"/>
</dbReference>
<proteinExistence type="predicted"/>
<evidence type="ECO:0000313" key="4">
    <source>
        <dbReference type="EMBL" id="SEC55294.1"/>
    </source>
</evidence>
<dbReference type="PANTHER" id="PTHR43808">
    <property type="entry name" value="ACETYLORNITHINE DEACETYLASE"/>
    <property type="match status" value="1"/>
</dbReference>
<dbReference type="PANTHER" id="PTHR43808:SF17">
    <property type="entry name" value="PEPTIDASE M20"/>
    <property type="match status" value="1"/>
</dbReference>
<dbReference type="Gene3D" id="3.30.70.360">
    <property type="match status" value="1"/>
</dbReference>
<dbReference type="SUPFAM" id="SSF55031">
    <property type="entry name" value="Bacterial exopeptidase dimerisation domain"/>
    <property type="match status" value="1"/>
</dbReference>
<keyword evidence="2" id="KW-0378">Hydrolase</keyword>
<dbReference type="Gene3D" id="3.40.630.10">
    <property type="entry name" value="Zn peptidases"/>
    <property type="match status" value="1"/>
</dbReference>
<organism evidence="4 5">
    <name type="scientific">Terriglobus roseus</name>
    <dbReference type="NCBI Taxonomy" id="392734"/>
    <lineage>
        <taxon>Bacteria</taxon>
        <taxon>Pseudomonadati</taxon>
        <taxon>Acidobacteriota</taxon>
        <taxon>Terriglobia</taxon>
        <taxon>Terriglobales</taxon>
        <taxon>Acidobacteriaceae</taxon>
        <taxon>Terriglobus</taxon>
    </lineage>
</organism>
<feature type="domain" description="Peptidase M20 dimerisation" evidence="3">
    <location>
        <begin position="205"/>
        <end position="281"/>
    </location>
</feature>
<evidence type="ECO:0000259" key="3">
    <source>
        <dbReference type="Pfam" id="PF07687"/>
    </source>
</evidence>
<dbReference type="InterPro" id="IPR002933">
    <property type="entry name" value="Peptidase_M20"/>
</dbReference>
<evidence type="ECO:0000256" key="2">
    <source>
        <dbReference type="ARBA" id="ARBA00022801"/>
    </source>
</evidence>
<dbReference type="SUPFAM" id="SSF53187">
    <property type="entry name" value="Zn-dependent exopeptidases"/>
    <property type="match status" value="1"/>
</dbReference>
<dbReference type="GO" id="GO:0016787">
    <property type="term" value="F:hydrolase activity"/>
    <property type="evidence" value="ECO:0007669"/>
    <property type="project" value="UniProtKB-KW"/>
</dbReference>
<dbReference type="InterPro" id="IPR050072">
    <property type="entry name" value="Peptidase_M20A"/>
</dbReference>
<dbReference type="Pfam" id="PF07687">
    <property type="entry name" value="M20_dimer"/>
    <property type="match status" value="1"/>
</dbReference>
<keyword evidence="1" id="KW-0479">Metal-binding</keyword>
<evidence type="ECO:0000313" key="5">
    <source>
        <dbReference type="Proteomes" id="UP000182409"/>
    </source>
</evidence>
<dbReference type="InterPro" id="IPR011650">
    <property type="entry name" value="Peptidase_M20_dimer"/>
</dbReference>
<gene>
    <name evidence="4" type="ORF">SAMN05443244_3742</name>
</gene>
<dbReference type="RefSeq" id="WP_074655453.1">
    <property type="nucleotide sequence ID" value="NZ_FNSD01000001.1"/>
</dbReference>